<gene>
    <name evidence="2" type="ORF">SDC9_184863</name>
</gene>
<organism evidence="2">
    <name type="scientific">bioreactor metagenome</name>
    <dbReference type="NCBI Taxonomy" id="1076179"/>
    <lineage>
        <taxon>unclassified sequences</taxon>
        <taxon>metagenomes</taxon>
        <taxon>ecological metagenomes</taxon>
    </lineage>
</organism>
<feature type="transmembrane region" description="Helical" evidence="1">
    <location>
        <begin position="6"/>
        <end position="26"/>
    </location>
</feature>
<keyword evidence="1" id="KW-0812">Transmembrane</keyword>
<proteinExistence type="predicted"/>
<evidence type="ECO:0000256" key="1">
    <source>
        <dbReference type="SAM" id="Phobius"/>
    </source>
</evidence>
<comment type="caution">
    <text evidence="2">The sequence shown here is derived from an EMBL/GenBank/DDBJ whole genome shotgun (WGS) entry which is preliminary data.</text>
</comment>
<sequence>MAISLLLVRIAGLGDISLIVALRRVVMLGRIAGKIRLIPACLLPLIKDGFICQGVAFFGR</sequence>
<keyword evidence="1" id="KW-1133">Transmembrane helix</keyword>
<protein>
    <submittedName>
        <fullName evidence="2">Uncharacterized protein</fullName>
    </submittedName>
</protein>
<accession>A0A645HFK0</accession>
<name>A0A645HFK0_9ZZZZ</name>
<evidence type="ECO:0000313" key="2">
    <source>
        <dbReference type="EMBL" id="MPN37346.1"/>
    </source>
</evidence>
<dbReference type="EMBL" id="VSSQ01091945">
    <property type="protein sequence ID" value="MPN37346.1"/>
    <property type="molecule type" value="Genomic_DNA"/>
</dbReference>
<dbReference type="AlphaFoldDB" id="A0A645HFK0"/>
<reference evidence="2" key="1">
    <citation type="submission" date="2019-08" db="EMBL/GenBank/DDBJ databases">
        <authorList>
            <person name="Kucharzyk K."/>
            <person name="Murdoch R.W."/>
            <person name="Higgins S."/>
            <person name="Loffler F."/>
        </authorList>
    </citation>
    <scope>NUCLEOTIDE SEQUENCE</scope>
</reference>
<keyword evidence="1" id="KW-0472">Membrane</keyword>